<comment type="caution">
    <text evidence="3">The sequence shown here is derived from an EMBL/GenBank/DDBJ whole genome shotgun (WGS) entry which is preliminary data.</text>
</comment>
<keyword evidence="1" id="KW-0472">Membrane</keyword>
<dbReference type="PANTHER" id="PTHR33608:SF3">
    <property type="entry name" value="SLR2013 PROTEIN"/>
    <property type="match status" value="1"/>
</dbReference>
<dbReference type="PATRIC" id="fig|266128.3.peg.137"/>
<proteinExistence type="predicted"/>
<dbReference type="RefSeq" id="WP_057665356.1">
    <property type="nucleotide sequence ID" value="NZ_LDJH01000011.1"/>
</dbReference>
<dbReference type="PROSITE" id="PS51257">
    <property type="entry name" value="PROKAR_LIPOPROTEIN"/>
    <property type="match status" value="1"/>
</dbReference>
<feature type="domain" description="DUF58" evidence="2">
    <location>
        <begin position="194"/>
        <end position="360"/>
    </location>
</feature>
<dbReference type="Pfam" id="PF01882">
    <property type="entry name" value="DUF58"/>
    <property type="match status" value="1"/>
</dbReference>
<accession>A0A0R0BN43</accession>
<dbReference type="Proteomes" id="UP000051254">
    <property type="component" value="Unassembled WGS sequence"/>
</dbReference>
<feature type="transmembrane region" description="Helical" evidence="1">
    <location>
        <begin position="30"/>
        <end position="50"/>
    </location>
</feature>
<evidence type="ECO:0000259" key="2">
    <source>
        <dbReference type="Pfam" id="PF01882"/>
    </source>
</evidence>
<evidence type="ECO:0000313" key="4">
    <source>
        <dbReference type="Proteomes" id="UP000051254"/>
    </source>
</evidence>
<dbReference type="STRING" id="266128.ABB25_06365"/>
<evidence type="ECO:0000313" key="3">
    <source>
        <dbReference type="EMBL" id="KRG58406.1"/>
    </source>
</evidence>
<keyword evidence="1" id="KW-0812">Transmembrane</keyword>
<dbReference type="PANTHER" id="PTHR33608">
    <property type="entry name" value="BLL2464 PROTEIN"/>
    <property type="match status" value="1"/>
</dbReference>
<reference evidence="3 4" key="1">
    <citation type="submission" date="2015-05" db="EMBL/GenBank/DDBJ databases">
        <title>Genome sequencing and analysis of members of genus Stenotrophomonas.</title>
        <authorList>
            <person name="Patil P.P."/>
            <person name="Midha S."/>
            <person name="Patil P.B."/>
        </authorList>
    </citation>
    <scope>NUCLEOTIDE SEQUENCE [LARGE SCALE GENOMIC DNA]</scope>
    <source>
        <strain evidence="3 4">DSM 17805</strain>
    </source>
</reference>
<dbReference type="SUPFAM" id="SSF53300">
    <property type="entry name" value="vWA-like"/>
    <property type="match status" value="1"/>
</dbReference>
<name>A0A0R0BN43_9GAMM</name>
<protein>
    <recommendedName>
        <fullName evidence="2">DUF58 domain-containing protein</fullName>
    </recommendedName>
</protein>
<gene>
    <name evidence="3" type="ORF">ABB25_06365</name>
</gene>
<keyword evidence="1" id="KW-1133">Transmembrane helix</keyword>
<evidence type="ECO:0000256" key="1">
    <source>
        <dbReference type="SAM" id="Phobius"/>
    </source>
</evidence>
<dbReference type="InterPro" id="IPR036465">
    <property type="entry name" value="vWFA_dom_sf"/>
</dbReference>
<dbReference type="OrthoDB" id="9812729at2"/>
<dbReference type="InterPro" id="IPR002881">
    <property type="entry name" value="DUF58"/>
</dbReference>
<dbReference type="EMBL" id="LDJH01000011">
    <property type="protein sequence ID" value="KRG58406.1"/>
    <property type="molecule type" value="Genomic_DNA"/>
</dbReference>
<keyword evidence="4" id="KW-1185">Reference proteome</keyword>
<sequence>MRPAPAMWVPALLWAGCGLAVNVGQLPARDWWLAGAVLALLAGIDAWYLARRASPQVRRLLPEVWPLDVGREVVLEIDGYRRQTLDVFDHVPAHWQQQGLPRRLSLRPGQCSRLRYQATPQRRGAARFAGVDLRLFSSLRLWTQLRHTPPGQQVRVYPDFMPLTRLALHSAERASQLIGAHIQRRRGEGTDFHQMRDYRIGDSLRHVDWKATSRVRRLISREYQDEKNQQLVLLLDTGQRMLARDDGRNHFDDVLNAALLLAWLALRQGDAVAMAAHGGEQRWVAGKRGPGHLDTLLRACHDLHPQPVATDYLAAASELSGRQRRRSLVVLLTNIRDEDSDELLAAVQLLKQRHLVCVASLHETALQAMLVPQRDTPHGGIHAAAAAHYLAQRAQVHDALRRHGVDVLDVTPAALPAALVNHYLAIKRAGRL</sequence>
<dbReference type="AlphaFoldDB" id="A0A0R0BN43"/>
<organism evidence="3 4">
    <name type="scientific">Stenotrophomonas koreensis</name>
    <dbReference type="NCBI Taxonomy" id="266128"/>
    <lineage>
        <taxon>Bacteria</taxon>
        <taxon>Pseudomonadati</taxon>
        <taxon>Pseudomonadota</taxon>
        <taxon>Gammaproteobacteria</taxon>
        <taxon>Lysobacterales</taxon>
        <taxon>Lysobacteraceae</taxon>
        <taxon>Stenotrophomonas</taxon>
    </lineage>
</organism>